<dbReference type="AlphaFoldDB" id="E2AY12"/>
<evidence type="ECO:0000313" key="3">
    <source>
        <dbReference type="Proteomes" id="UP000000311"/>
    </source>
</evidence>
<dbReference type="InParanoid" id="E2AY12"/>
<organism evidence="3">
    <name type="scientific">Camponotus floridanus</name>
    <name type="common">Florida carpenter ant</name>
    <dbReference type="NCBI Taxonomy" id="104421"/>
    <lineage>
        <taxon>Eukaryota</taxon>
        <taxon>Metazoa</taxon>
        <taxon>Ecdysozoa</taxon>
        <taxon>Arthropoda</taxon>
        <taxon>Hexapoda</taxon>
        <taxon>Insecta</taxon>
        <taxon>Pterygota</taxon>
        <taxon>Neoptera</taxon>
        <taxon>Endopterygota</taxon>
        <taxon>Hymenoptera</taxon>
        <taxon>Apocrita</taxon>
        <taxon>Aculeata</taxon>
        <taxon>Formicoidea</taxon>
        <taxon>Formicidae</taxon>
        <taxon>Formicinae</taxon>
        <taxon>Camponotus</taxon>
    </lineage>
</organism>
<accession>E2AY12</accession>
<proteinExistence type="predicted"/>
<name>E2AY12_CAMFO</name>
<reference evidence="2 3" key="1">
    <citation type="journal article" date="2010" name="Science">
        <title>Genomic comparison of the ants Camponotus floridanus and Harpegnathos saltator.</title>
        <authorList>
            <person name="Bonasio R."/>
            <person name="Zhang G."/>
            <person name="Ye C."/>
            <person name="Mutti N.S."/>
            <person name="Fang X."/>
            <person name="Qin N."/>
            <person name="Donahue G."/>
            <person name="Yang P."/>
            <person name="Li Q."/>
            <person name="Li C."/>
            <person name="Zhang P."/>
            <person name="Huang Z."/>
            <person name="Berger S.L."/>
            <person name="Reinberg D."/>
            <person name="Wang J."/>
            <person name="Liebig J."/>
        </authorList>
    </citation>
    <scope>NUCLEOTIDE SEQUENCE [LARGE SCALE GENOMIC DNA]</scope>
    <source>
        <strain evidence="3">C129</strain>
    </source>
</reference>
<dbReference type="EMBL" id="GL443740">
    <property type="protein sequence ID" value="EFN61715.1"/>
    <property type="molecule type" value="Genomic_DNA"/>
</dbReference>
<feature type="compositionally biased region" description="Low complexity" evidence="1">
    <location>
        <begin position="174"/>
        <end position="187"/>
    </location>
</feature>
<gene>
    <name evidence="2" type="ORF">EAG_12720</name>
</gene>
<evidence type="ECO:0000256" key="1">
    <source>
        <dbReference type="SAM" id="MobiDB-lite"/>
    </source>
</evidence>
<evidence type="ECO:0000313" key="2">
    <source>
        <dbReference type="EMBL" id="EFN61715.1"/>
    </source>
</evidence>
<dbReference type="Proteomes" id="UP000000311">
    <property type="component" value="Unassembled WGS sequence"/>
</dbReference>
<protein>
    <submittedName>
        <fullName evidence="2">Uncharacterized protein</fullName>
    </submittedName>
</protein>
<sequence>MCKKCEHQFPCSNLCIMLKHFIQYHPSDITFARASPSKLYLPLDILPKGLIKSNEIEAIVNSDVAMLRSSPSISGQSDVLMWLSLMKDLDFMYTNYWSIEYVDAAPTMNPQLPTPDLSDSSLRELASKRHLKQQSSSDHFDDLLLKQEHASYKKTDNSPTEDVDAASTMNLQPSTSSGRLKSSSGNPSRKRRKIN</sequence>
<feature type="region of interest" description="Disordered" evidence="1">
    <location>
        <begin position="150"/>
        <end position="195"/>
    </location>
</feature>
<keyword evidence="3" id="KW-1185">Reference proteome</keyword>